<dbReference type="EMBL" id="LDJR01000052">
    <property type="protein sequence ID" value="OAK70099.1"/>
    <property type="molecule type" value="Genomic_DNA"/>
</dbReference>
<dbReference type="AlphaFoldDB" id="A0A177ZRI8"/>
<gene>
    <name evidence="1" type="ORF">ABB05_13035</name>
</gene>
<evidence type="ECO:0000313" key="1">
    <source>
        <dbReference type="EMBL" id="OAK70099.1"/>
    </source>
</evidence>
<organism evidence="1 2">
    <name type="scientific">Lederbergia galactosidilytica</name>
    <dbReference type="NCBI Taxonomy" id="217031"/>
    <lineage>
        <taxon>Bacteria</taxon>
        <taxon>Bacillati</taxon>
        <taxon>Bacillota</taxon>
        <taxon>Bacilli</taxon>
        <taxon>Bacillales</taxon>
        <taxon>Bacillaceae</taxon>
        <taxon>Lederbergia</taxon>
    </lineage>
</organism>
<dbReference type="STRING" id="217031.ABB05_13035"/>
<sequence>MLKFMDLQLEKEEQEAEKEKARVWLNYLTAMFTQPSYGKEDPKLTQARNDFIKAIQPKQEHGPAKVYDWDFELMKRLQNPKEGRLMNGDG</sequence>
<dbReference type="Proteomes" id="UP000077881">
    <property type="component" value="Unassembled WGS sequence"/>
</dbReference>
<evidence type="ECO:0000313" key="2">
    <source>
        <dbReference type="Proteomes" id="UP000077881"/>
    </source>
</evidence>
<name>A0A177ZRI8_9BACI</name>
<protein>
    <submittedName>
        <fullName evidence="1">Uncharacterized protein</fullName>
    </submittedName>
</protein>
<proteinExistence type="predicted"/>
<reference evidence="1 2" key="1">
    <citation type="submission" date="2015-05" db="EMBL/GenBank/DDBJ databases">
        <title>Comparison of genome.</title>
        <authorList>
            <person name="Zheng Z."/>
            <person name="Sun M."/>
        </authorList>
    </citation>
    <scope>NUCLEOTIDE SEQUENCE [LARGE SCALE GENOMIC DNA]</scope>
    <source>
        <strain evidence="1 2">G25-74</strain>
    </source>
</reference>
<dbReference type="PATRIC" id="fig|217031.6.peg.2808"/>
<accession>A0A177ZRI8</accession>
<keyword evidence="2" id="KW-1185">Reference proteome</keyword>
<comment type="caution">
    <text evidence="1">The sequence shown here is derived from an EMBL/GenBank/DDBJ whole genome shotgun (WGS) entry which is preliminary data.</text>
</comment>